<evidence type="ECO:0000313" key="4">
    <source>
        <dbReference type="Proteomes" id="UP000295703"/>
    </source>
</evidence>
<protein>
    <submittedName>
        <fullName evidence="3">Uncharacterized protein</fullName>
    </submittedName>
</protein>
<name>A0A4V3HQM0_COLTR</name>
<feature type="region of interest" description="Disordered" evidence="1">
    <location>
        <begin position="87"/>
        <end position="112"/>
    </location>
</feature>
<dbReference type="Proteomes" id="UP000295703">
    <property type="component" value="Unassembled WGS sequence"/>
</dbReference>
<feature type="region of interest" description="Disordered" evidence="1">
    <location>
        <begin position="35"/>
        <end position="64"/>
    </location>
</feature>
<evidence type="ECO:0000256" key="1">
    <source>
        <dbReference type="SAM" id="MobiDB-lite"/>
    </source>
</evidence>
<dbReference type="EMBL" id="RYZW01001674">
    <property type="protein sequence ID" value="TDZ28309.1"/>
    <property type="molecule type" value="Genomic_DNA"/>
</dbReference>
<dbReference type="EMBL" id="RYZW01003608">
    <property type="protein sequence ID" value="TDZ27496.1"/>
    <property type="molecule type" value="Genomic_DNA"/>
</dbReference>
<dbReference type="AlphaFoldDB" id="A0A4V3HQM0"/>
<evidence type="ECO:0000313" key="2">
    <source>
        <dbReference type="EMBL" id="TDZ27496.1"/>
    </source>
</evidence>
<reference evidence="3 4" key="1">
    <citation type="submission" date="2018-12" db="EMBL/GenBank/DDBJ databases">
        <title>Genome sequence and assembly of Colletotrichum trifolii.</title>
        <authorList>
            <person name="Gan P."/>
            <person name="Shirasu K."/>
        </authorList>
    </citation>
    <scope>NUCLEOTIDE SEQUENCE [LARGE SCALE GENOMIC DNA]</scope>
    <source>
        <strain evidence="3 4">543-2</strain>
    </source>
</reference>
<keyword evidence="4" id="KW-1185">Reference proteome</keyword>
<sequence>MGNEKALNHSAFLVQAAHWVLIRLRTGANCLNPERETPVPAYGSRRRCRTTVPKTPDVNSSSFHRANGTYRHRLFIPTPAHLVVARRRPPCSTPTSFRTRTRAPAPQYISPR</sequence>
<proteinExistence type="predicted"/>
<evidence type="ECO:0000313" key="3">
    <source>
        <dbReference type="EMBL" id="TDZ28309.1"/>
    </source>
</evidence>
<organism evidence="3 4">
    <name type="scientific">Colletotrichum trifolii</name>
    <dbReference type="NCBI Taxonomy" id="5466"/>
    <lineage>
        <taxon>Eukaryota</taxon>
        <taxon>Fungi</taxon>
        <taxon>Dikarya</taxon>
        <taxon>Ascomycota</taxon>
        <taxon>Pezizomycotina</taxon>
        <taxon>Sordariomycetes</taxon>
        <taxon>Hypocreomycetidae</taxon>
        <taxon>Glomerellales</taxon>
        <taxon>Glomerellaceae</taxon>
        <taxon>Colletotrichum</taxon>
        <taxon>Colletotrichum orbiculare species complex</taxon>
    </lineage>
</organism>
<comment type="caution">
    <text evidence="3">The sequence shown here is derived from an EMBL/GenBank/DDBJ whole genome shotgun (WGS) entry which is preliminary data.</text>
</comment>
<gene>
    <name evidence="3" type="ORF">CTRI78_v012054</name>
    <name evidence="2" type="ORF">CTRI78_v012272</name>
</gene>
<accession>A0A4V3HQM0</accession>